<sequence length="104" mass="11138">MRIVSPLDASWSAVHTTIARALAFLLTRSRALMPIRRPIVKLIMSLARHPAAATAITRYSGISPDAARTPAPMSTASVGARGTTATRNSTTRLAAVVLMIRERT</sequence>
<keyword evidence="2" id="KW-1185">Reference proteome</keyword>
<name>A0A0F0H316_LENAE</name>
<protein>
    <submittedName>
        <fullName evidence="1">Uncharacterized protein</fullName>
    </submittedName>
</protein>
<evidence type="ECO:0000313" key="2">
    <source>
        <dbReference type="Proteomes" id="UP000033393"/>
    </source>
</evidence>
<comment type="caution">
    <text evidence="1">The sequence shown here is derived from an EMBL/GenBank/DDBJ whole genome shotgun (WGS) entry which is preliminary data.</text>
</comment>
<proteinExistence type="predicted"/>
<dbReference type="EMBL" id="JYJG01000119">
    <property type="protein sequence ID" value="KJK48018.1"/>
    <property type="molecule type" value="Genomic_DNA"/>
</dbReference>
<dbReference type="Proteomes" id="UP000033393">
    <property type="component" value="Unassembled WGS sequence"/>
</dbReference>
<gene>
    <name evidence="1" type="ORF">UK23_18390</name>
</gene>
<dbReference type="AlphaFoldDB" id="A0A0F0H316"/>
<reference evidence="1 2" key="1">
    <citation type="submission" date="2015-02" db="EMBL/GenBank/DDBJ databases">
        <authorList>
            <person name="Ju K.-S."/>
            <person name="Doroghazi J.R."/>
            <person name="Metcalf W."/>
        </authorList>
    </citation>
    <scope>NUCLEOTIDE SEQUENCE [LARGE SCALE GENOMIC DNA]</scope>
    <source>
        <strain evidence="1 2">NRRL B-16140</strain>
    </source>
</reference>
<dbReference type="PATRIC" id="fig|68170.10.peg.4579"/>
<accession>A0A0F0H316</accession>
<organism evidence="1 2">
    <name type="scientific">Lentzea aerocolonigenes</name>
    <name type="common">Lechevalieria aerocolonigenes</name>
    <name type="synonym">Saccharothrix aerocolonigenes</name>
    <dbReference type="NCBI Taxonomy" id="68170"/>
    <lineage>
        <taxon>Bacteria</taxon>
        <taxon>Bacillati</taxon>
        <taxon>Actinomycetota</taxon>
        <taxon>Actinomycetes</taxon>
        <taxon>Pseudonocardiales</taxon>
        <taxon>Pseudonocardiaceae</taxon>
        <taxon>Lentzea</taxon>
    </lineage>
</organism>
<evidence type="ECO:0000313" key="1">
    <source>
        <dbReference type="EMBL" id="KJK48018.1"/>
    </source>
</evidence>